<evidence type="ECO:0000256" key="1">
    <source>
        <dbReference type="SAM" id="MobiDB-lite"/>
    </source>
</evidence>
<organism evidence="2 3">
    <name type="scientific">Aldrovandia affinis</name>
    <dbReference type="NCBI Taxonomy" id="143900"/>
    <lineage>
        <taxon>Eukaryota</taxon>
        <taxon>Metazoa</taxon>
        <taxon>Chordata</taxon>
        <taxon>Craniata</taxon>
        <taxon>Vertebrata</taxon>
        <taxon>Euteleostomi</taxon>
        <taxon>Actinopterygii</taxon>
        <taxon>Neopterygii</taxon>
        <taxon>Teleostei</taxon>
        <taxon>Notacanthiformes</taxon>
        <taxon>Halosauridae</taxon>
        <taxon>Aldrovandia</taxon>
    </lineage>
</organism>
<comment type="caution">
    <text evidence="2">The sequence shown here is derived from an EMBL/GenBank/DDBJ whole genome shotgun (WGS) entry which is preliminary data.</text>
</comment>
<name>A0AAD7T1A2_9TELE</name>
<dbReference type="AlphaFoldDB" id="A0AAD7T1A2"/>
<dbReference type="Proteomes" id="UP001221898">
    <property type="component" value="Unassembled WGS sequence"/>
</dbReference>
<evidence type="ECO:0000313" key="2">
    <source>
        <dbReference type="EMBL" id="KAJ8412565.1"/>
    </source>
</evidence>
<proteinExistence type="predicted"/>
<sequence>MEEQRRRQTSGALAQRRAQSEERKQESHFQLCLFSLVVLISNKLSHKTVHLQSSLAAYTSSERLSTPQVFPVRERPLSA</sequence>
<protein>
    <submittedName>
        <fullName evidence="2">Uncharacterized protein</fullName>
    </submittedName>
</protein>
<reference evidence="2" key="1">
    <citation type="journal article" date="2023" name="Science">
        <title>Genome structures resolve the early diversification of teleost fishes.</title>
        <authorList>
            <person name="Parey E."/>
            <person name="Louis A."/>
            <person name="Montfort J."/>
            <person name="Bouchez O."/>
            <person name="Roques C."/>
            <person name="Iampietro C."/>
            <person name="Lluch J."/>
            <person name="Castinel A."/>
            <person name="Donnadieu C."/>
            <person name="Desvignes T."/>
            <person name="Floi Bucao C."/>
            <person name="Jouanno E."/>
            <person name="Wen M."/>
            <person name="Mejri S."/>
            <person name="Dirks R."/>
            <person name="Jansen H."/>
            <person name="Henkel C."/>
            <person name="Chen W.J."/>
            <person name="Zahm M."/>
            <person name="Cabau C."/>
            <person name="Klopp C."/>
            <person name="Thompson A.W."/>
            <person name="Robinson-Rechavi M."/>
            <person name="Braasch I."/>
            <person name="Lecointre G."/>
            <person name="Bobe J."/>
            <person name="Postlethwait J.H."/>
            <person name="Berthelot C."/>
            <person name="Roest Crollius H."/>
            <person name="Guiguen Y."/>
        </authorList>
    </citation>
    <scope>NUCLEOTIDE SEQUENCE</scope>
    <source>
        <strain evidence="2">NC1722</strain>
    </source>
</reference>
<keyword evidence="3" id="KW-1185">Reference proteome</keyword>
<feature type="region of interest" description="Disordered" evidence="1">
    <location>
        <begin position="1"/>
        <end position="26"/>
    </location>
</feature>
<evidence type="ECO:0000313" key="3">
    <source>
        <dbReference type="Proteomes" id="UP001221898"/>
    </source>
</evidence>
<accession>A0AAD7T1A2</accession>
<gene>
    <name evidence="2" type="ORF">AAFF_G00129010</name>
</gene>
<dbReference type="EMBL" id="JAINUG010000019">
    <property type="protein sequence ID" value="KAJ8412565.1"/>
    <property type="molecule type" value="Genomic_DNA"/>
</dbReference>